<dbReference type="Proteomes" id="UP001151760">
    <property type="component" value="Unassembled WGS sequence"/>
</dbReference>
<feature type="region of interest" description="Disordered" evidence="1">
    <location>
        <begin position="82"/>
        <end position="158"/>
    </location>
</feature>
<keyword evidence="3" id="KW-1185">Reference proteome</keyword>
<comment type="caution">
    <text evidence="2">The sequence shown here is derived from an EMBL/GenBank/DDBJ whole genome shotgun (WGS) entry which is preliminary data.</text>
</comment>
<sequence>MSSSSLVTYTSISSNSDRLSWGIPLMDVGKLPEMNPYEEVSQQGQATPPSPAYMMIFQSRISLCLADASLASLSLRYVADSNLKEDPEEDPKEDHADYPANRGDDDDEPSDDDDDDEELLALPTLPPSPLTLLSSSFPQIPSPPLPVPSPPLPLPSPTTSPTYVEVPLGYRAAKIQLRPASPPPLLPSTTHRDDLPGADMPLQKRARFITPTHRRSEIGESSAAAAR</sequence>
<organism evidence="2 3">
    <name type="scientific">Tanacetum coccineum</name>
    <dbReference type="NCBI Taxonomy" id="301880"/>
    <lineage>
        <taxon>Eukaryota</taxon>
        <taxon>Viridiplantae</taxon>
        <taxon>Streptophyta</taxon>
        <taxon>Embryophyta</taxon>
        <taxon>Tracheophyta</taxon>
        <taxon>Spermatophyta</taxon>
        <taxon>Magnoliopsida</taxon>
        <taxon>eudicotyledons</taxon>
        <taxon>Gunneridae</taxon>
        <taxon>Pentapetalae</taxon>
        <taxon>asterids</taxon>
        <taxon>campanulids</taxon>
        <taxon>Asterales</taxon>
        <taxon>Asteraceae</taxon>
        <taxon>Asteroideae</taxon>
        <taxon>Anthemideae</taxon>
        <taxon>Anthemidinae</taxon>
        <taxon>Tanacetum</taxon>
    </lineage>
</organism>
<reference evidence="2" key="1">
    <citation type="journal article" date="2022" name="Int. J. Mol. Sci.">
        <title>Draft Genome of Tanacetum Coccineum: Genomic Comparison of Closely Related Tanacetum-Family Plants.</title>
        <authorList>
            <person name="Yamashiro T."/>
            <person name="Shiraishi A."/>
            <person name="Nakayama K."/>
            <person name="Satake H."/>
        </authorList>
    </citation>
    <scope>NUCLEOTIDE SEQUENCE</scope>
</reference>
<feature type="compositionally biased region" description="Pro residues" evidence="1">
    <location>
        <begin position="140"/>
        <end position="158"/>
    </location>
</feature>
<gene>
    <name evidence="2" type="ORF">Tco_0655686</name>
</gene>
<protein>
    <submittedName>
        <fullName evidence="2">Uncharacterized protein</fullName>
    </submittedName>
</protein>
<dbReference type="EMBL" id="BQNB010009252">
    <property type="protein sequence ID" value="GJS60902.1"/>
    <property type="molecule type" value="Genomic_DNA"/>
</dbReference>
<accession>A0ABQ4X6P9</accession>
<proteinExistence type="predicted"/>
<evidence type="ECO:0000313" key="2">
    <source>
        <dbReference type="EMBL" id="GJS60902.1"/>
    </source>
</evidence>
<name>A0ABQ4X6P9_9ASTR</name>
<evidence type="ECO:0000313" key="3">
    <source>
        <dbReference type="Proteomes" id="UP001151760"/>
    </source>
</evidence>
<feature type="region of interest" description="Disordered" evidence="1">
    <location>
        <begin position="177"/>
        <end position="227"/>
    </location>
</feature>
<reference evidence="2" key="2">
    <citation type="submission" date="2022-01" db="EMBL/GenBank/DDBJ databases">
        <authorList>
            <person name="Yamashiro T."/>
            <person name="Shiraishi A."/>
            <person name="Satake H."/>
            <person name="Nakayama K."/>
        </authorList>
    </citation>
    <scope>NUCLEOTIDE SEQUENCE</scope>
</reference>
<evidence type="ECO:0000256" key="1">
    <source>
        <dbReference type="SAM" id="MobiDB-lite"/>
    </source>
</evidence>
<feature type="compositionally biased region" description="Low complexity" evidence="1">
    <location>
        <begin position="130"/>
        <end position="139"/>
    </location>
</feature>
<feature type="compositionally biased region" description="Acidic residues" evidence="1">
    <location>
        <begin position="104"/>
        <end position="119"/>
    </location>
</feature>